<dbReference type="InterPro" id="IPR051455">
    <property type="entry name" value="Bact_solute-bind_prot3"/>
</dbReference>
<sequence length="292" mass="32708">MQRVQARWWGLLMAVWMLSTAAAAEINTLQRLSETGTLRVGYGDTAPFSYQDDEGNVRGYSIELCQRVAEQLQQQLNLPKLDIEYVFRTPGNRVQLLNSGEIDIECNASTNNAERRRSADFSLSHFFVSVRFVALKENQFFTLQDLAGRSVSVARGAVNVGQINQANREQQLNLSVVPVETLQEAFDLVTEGRVAAFAMDDILLSTMIAESEDPSAYSLSEEAVTAEEPLGLLMRQGDQAFVEQVNQALREIYQRGDILALYERWFLQPLPGKGITLNVPISETLAQHFMNP</sequence>
<evidence type="ECO:0000313" key="7">
    <source>
        <dbReference type="Proteomes" id="UP000501053"/>
    </source>
</evidence>
<keyword evidence="2" id="KW-0813">Transport</keyword>
<dbReference type="RefSeq" id="WP_232068180.1">
    <property type="nucleotide sequence ID" value="NZ_AP022869.1"/>
</dbReference>
<protein>
    <submittedName>
        <fullName evidence="6">Amino acid ABC transporter substrate-binding protein</fullName>
    </submittedName>
</protein>
<dbReference type="GO" id="GO:0030288">
    <property type="term" value="C:outer membrane-bounded periplasmic space"/>
    <property type="evidence" value="ECO:0007669"/>
    <property type="project" value="TreeGrafter"/>
</dbReference>
<feature type="domain" description="Solute-binding protein family 3/N-terminal" evidence="5">
    <location>
        <begin position="37"/>
        <end position="269"/>
    </location>
</feature>
<name>A0A6F8XD15_9GAMM</name>
<dbReference type="GO" id="GO:0006865">
    <property type="term" value="P:amino acid transport"/>
    <property type="evidence" value="ECO:0007669"/>
    <property type="project" value="TreeGrafter"/>
</dbReference>
<dbReference type="SMART" id="SM00062">
    <property type="entry name" value="PBPb"/>
    <property type="match status" value="1"/>
</dbReference>
<evidence type="ECO:0000256" key="2">
    <source>
        <dbReference type="ARBA" id="ARBA00022448"/>
    </source>
</evidence>
<dbReference type="Gene3D" id="3.40.190.10">
    <property type="entry name" value="Periplasmic binding protein-like II"/>
    <property type="match status" value="2"/>
</dbReference>
<comment type="similarity">
    <text evidence="1">Belongs to the bacterial solute-binding protein 3 family.</text>
</comment>
<dbReference type="PANTHER" id="PTHR30085">
    <property type="entry name" value="AMINO ACID ABC TRANSPORTER PERMEASE"/>
    <property type="match status" value="1"/>
</dbReference>
<dbReference type="InterPro" id="IPR001638">
    <property type="entry name" value="Solute-binding_3/MltF_N"/>
</dbReference>
<reference evidence="6 7" key="1">
    <citation type="submission" date="2020-03" db="EMBL/GenBank/DDBJ databases">
        <title>Complete Genome Sequence of Halomonas meridiana strain Eplume2, isolated from hydrothermal-plume in the north east Pacific Ocean.</title>
        <authorList>
            <person name="Kurihara Y."/>
            <person name="Kawai S."/>
            <person name="Sakai A."/>
            <person name="Galipon J."/>
            <person name="Arakawa K."/>
        </authorList>
    </citation>
    <scope>NUCLEOTIDE SEQUENCE [LARGE SCALE GENOMIC DNA]</scope>
    <source>
        <strain evidence="6 7">Eplume2</strain>
    </source>
</reference>
<dbReference type="AlphaFoldDB" id="A0A6F8XD15"/>
<feature type="chain" id="PRO_5026208306" evidence="4">
    <location>
        <begin position="24"/>
        <end position="292"/>
    </location>
</feature>
<accession>A0A6F8XD15</accession>
<evidence type="ECO:0000313" key="6">
    <source>
        <dbReference type="EMBL" id="BCB71634.1"/>
    </source>
</evidence>
<keyword evidence="7" id="KW-1185">Reference proteome</keyword>
<evidence type="ECO:0000259" key="5">
    <source>
        <dbReference type="SMART" id="SM00062"/>
    </source>
</evidence>
<dbReference type="CDD" id="cd13688">
    <property type="entry name" value="PBP2_GltI_DEBP"/>
    <property type="match status" value="1"/>
</dbReference>
<feature type="signal peptide" evidence="4">
    <location>
        <begin position="1"/>
        <end position="23"/>
    </location>
</feature>
<dbReference type="SUPFAM" id="SSF53850">
    <property type="entry name" value="Periplasmic binding protein-like II"/>
    <property type="match status" value="1"/>
</dbReference>
<organism evidence="6 7">
    <name type="scientific">Vreelandella aquamarina</name>
    <dbReference type="NCBI Taxonomy" id="77097"/>
    <lineage>
        <taxon>Bacteria</taxon>
        <taxon>Pseudomonadati</taxon>
        <taxon>Pseudomonadota</taxon>
        <taxon>Gammaproteobacteria</taxon>
        <taxon>Oceanospirillales</taxon>
        <taxon>Halomonadaceae</taxon>
        <taxon>Vreelandella</taxon>
    </lineage>
</organism>
<dbReference type="GO" id="GO:0005576">
    <property type="term" value="C:extracellular region"/>
    <property type="evidence" value="ECO:0007669"/>
    <property type="project" value="TreeGrafter"/>
</dbReference>
<dbReference type="PANTHER" id="PTHR30085:SF2">
    <property type="entry name" value="GLUTAMATE_ASPARTATE IMPORT SOLUTE-BINDING PROTEIN"/>
    <property type="match status" value="1"/>
</dbReference>
<dbReference type="Proteomes" id="UP000501053">
    <property type="component" value="Chromosome"/>
</dbReference>
<proteinExistence type="inferred from homology"/>
<evidence type="ECO:0000256" key="4">
    <source>
        <dbReference type="SAM" id="SignalP"/>
    </source>
</evidence>
<evidence type="ECO:0000256" key="3">
    <source>
        <dbReference type="ARBA" id="ARBA00022729"/>
    </source>
</evidence>
<evidence type="ECO:0000256" key="1">
    <source>
        <dbReference type="ARBA" id="ARBA00010333"/>
    </source>
</evidence>
<keyword evidence="3 4" id="KW-0732">Signal</keyword>
<dbReference type="EMBL" id="AP022869">
    <property type="protein sequence ID" value="BCB71634.1"/>
    <property type="molecule type" value="Genomic_DNA"/>
</dbReference>
<dbReference type="Pfam" id="PF00497">
    <property type="entry name" value="SBP_bac_3"/>
    <property type="match status" value="1"/>
</dbReference>
<gene>
    <name evidence="6" type="ORF">HMEPL2_19850</name>
</gene>